<dbReference type="Gene3D" id="1.20.1250.20">
    <property type="entry name" value="MFS general substrate transporter like domains"/>
    <property type="match status" value="1"/>
</dbReference>
<evidence type="ECO:0000256" key="1">
    <source>
        <dbReference type="ARBA" id="ARBA00004141"/>
    </source>
</evidence>
<feature type="transmembrane region" description="Helical" evidence="6">
    <location>
        <begin position="281"/>
        <end position="304"/>
    </location>
</feature>
<feature type="region of interest" description="Disordered" evidence="5">
    <location>
        <begin position="630"/>
        <end position="663"/>
    </location>
</feature>
<dbReference type="Proteomes" id="UP001215280">
    <property type="component" value="Unassembled WGS sequence"/>
</dbReference>
<dbReference type="Pfam" id="PF07690">
    <property type="entry name" value="MFS_1"/>
    <property type="match status" value="1"/>
</dbReference>
<feature type="compositionally biased region" description="Polar residues" evidence="5">
    <location>
        <begin position="649"/>
        <end position="663"/>
    </location>
</feature>
<dbReference type="InterPro" id="IPR011701">
    <property type="entry name" value="MFS"/>
</dbReference>
<sequence>MSPSRSRSRASRNTPGSHSVSYAQSVLPDGPVDEETVQLLNELIHPNHDQDQTLVDDDPEGDFQQSERQHLPWWRRPSPWLLVATPISATAMSATMAPKVEIYTLLVCSVHKPEIFKDRHLSSVHVPSFLQPHEQSSVGTTFPPSFDIATSNSTSLVASMNEPPKPNPCASDPVVAAAVARLATVLVTTMGTLGCLTTGWWGSISDRYGRTRILGFTLAGLLANDFTFIFVTRNYDRVPGGYWALVVGPIIEGLLGGFSSASAASHAYLADTTSSSERSRIFSRFLGLVFVGLGLGPTLGGLLVRYSHNLLSVFYVAAGIHAAYAVLVWIILPESLSKAQMETASIQYEERMRLLDEQERTVLFRVKRIFSFLKPLAIFIPTPVDRGANAGGRKWDWNMTLLAVAYGLTISLGGSLVFKLQYLISHYEWTSEYVGYLLTINGSTRAVYLAILLPLTIKFLKTGFRRPTAPESEPLLNSKTKPHSASFDLSLARVSLLIEVIAYTAMPFAPTGFTFTLLTMLSSFGAGFAPAVQSTSLELYSRKIGASGESGKLFGALSVVQALCAQILGPSIYGTIYMKTVATFPQAIFFVSVACVVISLTCLSLVRLPTDVQTDVEDVSYIPDHGSRDATVVDLDPSGGLRGRKKDSSPSIPQVTVSAPSPS</sequence>
<keyword evidence="2 6" id="KW-0812">Transmembrane</keyword>
<feature type="transmembrane region" description="Helical" evidence="6">
    <location>
        <begin position="436"/>
        <end position="457"/>
    </location>
</feature>
<feature type="transmembrane region" description="Helical" evidence="6">
    <location>
        <begin position="588"/>
        <end position="606"/>
    </location>
</feature>
<gene>
    <name evidence="7" type="ORF">DFH07DRAFT_1003766</name>
</gene>
<comment type="subcellular location">
    <subcellularLocation>
        <location evidence="1">Membrane</location>
        <topology evidence="1">Multi-pass membrane protein</topology>
    </subcellularLocation>
</comment>
<feature type="transmembrane region" description="Helical" evidence="6">
    <location>
        <begin position="174"/>
        <end position="201"/>
    </location>
</feature>
<accession>A0AAD7HP99</accession>
<dbReference type="EMBL" id="JARJLG010000238">
    <property type="protein sequence ID" value="KAJ7724442.1"/>
    <property type="molecule type" value="Genomic_DNA"/>
</dbReference>
<evidence type="ECO:0000313" key="7">
    <source>
        <dbReference type="EMBL" id="KAJ7724442.1"/>
    </source>
</evidence>
<evidence type="ECO:0000313" key="8">
    <source>
        <dbReference type="Proteomes" id="UP001215280"/>
    </source>
</evidence>
<feature type="transmembrane region" description="Helical" evidence="6">
    <location>
        <begin position="213"/>
        <end position="231"/>
    </location>
</feature>
<evidence type="ECO:0000256" key="4">
    <source>
        <dbReference type="ARBA" id="ARBA00023136"/>
    </source>
</evidence>
<proteinExistence type="predicted"/>
<feature type="transmembrane region" description="Helical" evidence="6">
    <location>
        <begin position="401"/>
        <end position="424"/>
    </location>
</feature>
<dbReference type="InterPro" id="IPR036259">
    <property type="entry name" value="MFS_trans_sf"/>
</dbReference>
<dbReference type="PANTHER" id="PTHR23507:SF1">
    <property type="entry name" value="FI18259P1-RELATED"/>
    <property type="match status" value="1"/>
</dbReference>
<reference evidence="7" key="1">
    <citation type="submission" date="2023-03" db="EMBL/GenBank/DDBJ databases">
        <title>Massive genome expansion in bonnet fungi (Mycena s.s.) driven by repeated elements and novel gene families across ecological guilds.</title>
        <authorList>
            <consortium name="Lawrence Berkeley National Laboratory"/>
            <person name="Harder C.B."/>
            <person name="Miyauchi S."/>
            <person name="Viragh M."/>
            <person name="Kuo A."/>
            <person name="Thoen E."/>
            <person name="Andreopoulos B."/>
            <person name="Lu D."/>
            <person name="Skrede I."/>
            <person name="Drula E."/>
            <person name="Henrissat B."/>
            <person name="Morin E."/>
            <person name="Kohler A."/>
            <person name="Barry K."/>
            <person name="LaButti K."/>
            <person name="Morin E."/>
            <person name="Salamov A."/>
            <person name="Lipzen A."/>
            <person name="Mereny Z."/>
            <person name="Hegedus B."/>
            <person name="Baldrian P."/>
            <person name="Stursova M."/>
            <person name="Weitz H."/>
            <person name="Taylor A."/>
            <person name="Grigoriev I.V."/>
            <person name="Nagy L.G."/>
            <person name="Martin F."/>
            <person name="Kauserud H."/>
        </authorList>
    </citation>
    <scope>NUCLEOTIDE SEQUENCE</scope>
    <source>
        <strain evidence="7">CBHHK188m</strain>
    </source>
</reference>
<dbReference type="GO" id="GO:0016020">
    <property type="term" value="C:membrane"/>
    <property type="evidence" value="ECO:0007669"/>
    <property type="project" value="UniProtKB-SubCell"/>
</dbReference>
<dbReference type="SUPFAM" id="SSF103473">
    <property type="entry name" value="MFS general substrate transporter"/>
    <property type="match status" value="1"/>
</dbReference>
<evidence type="ECO:0000256" key="3">
    <source>
        <dbReference type="ARBA" id="ARBA00022989"/>
    </source>
</evidence>
<evidence type="ECO:0000256" key="6">
    <source>
        <dbReference type="SAM" id="Phobius"/>
    </source>
</evidence>
<keyword evidence="4 6" id="KW-0472">Membrane</keyword>
<feature type="region of interest" description="Disordered" evidence="5">
    <location>
        <begin position="1"/>
        <end position="31"/>
    </location>
</feature>
<name>A0AAD7HP99_9AGAR</name>
<evidence type="ECO:0000256" key="5">
    <source>
        <dbReference type="SAM" id="MobiDB-lite"/>
    </source>
</evidence>
<feature type="region of interest" description="Disordered" evidence="5">
    <location>
        <begin position="49"/>
        <end position="69"/>
    </location>
</feature>
<feature type="transmembrane region" description="Helical" evidence="6">
    <location>
        <begin position="310"/>
        <end position="332"/>
    </location>
</feature>
<feature type="transmembrane region" description="Helical" evidence="6">
    <location>
        <begin position="243"/>
        <end position="269"/>
    </location>
</feature>
<comment type="caution">
    <text evidence="7">The sequence shown here is derived from an EMBL/GenBank/DDBJ whole genome shotgun (WGS) entry which is preliminary data.</text>
</comment>
<dbReference type="AlphaFoldDB" id="A0AAD7HP99"/>
<feature type="compositionally biased region" description="Basic residues" evidence="5">
    <location>
        <begin position="1"/>
        <end position="10"/>
    </location>
</feature>
<keyword evidence="8" id="KW-1185">Reference proteome</keyword>
<protein>
    <submittedName>
        <fullName evidence="7">MFS general substrate transporter</fullName>
    </submittedName>
</protein>
<evidence type="ECO:0000256" key="2">
    <source>
        <dbReference type="ARBA" id="ARBA00022692"/>
    </source>
</evidence>
<organism evidence="7 8">
    <name type="scientific">Mycena maculata</name>
    <dbReference type="NCBI Taxonomy" id="230809"/>
    <lineage>
        <taxon>Eukaryota</taxon>
        <taxon>Fungi</taxon>
        <taxon>Dikarya</taxon>
        <taxon>Basidiomycota</taxon>
        <taxon>Agaricomycotina</taxon>
        <taxon>Agaricomycetes</taxon>
        <taxon>Agaricomycetidae</taxon>
        <taxon>Agaricales</taxon>
        <taxon>Marasmiineae</taxon>
        <taxon>Mycenaceae</taxon>
        <taxon>Mycena</taxon>
    </lineage>
</organism>
<feature type="compositionally biased region" description="Polar residues" evidence="5">
    <location>
        <begin position="13"/>
        <end position="24"/>
    </location>
</feature>
<dbReference type="GO" id="GO:0022857">
    <property type="term" value="F:transmembrane transporter activity"/>
    <property type="evidence" value="ECO:0007669"/>
    <property type="project" value="InterPro"/>
</dbReference>
<keyword evidence="3 6" id="KW-1133">Transmembrane helix</keyword>
<dbReference type="PANTHER" id="PTHR23507">
    <property type="entry name" value="ZGC:174356"/>
    <property type="match status" value="1"/>
</dbReference>